<sequence length="202" mass="23489">MKSLFLLLSALGIFLNANEIYYDESNTFLNAKQSQAFLQTYFYKPLKALSESIVTFEVISIDRVENVQEICKAFEMRYDREQDACFDDMGVKFCELKTANAMRDYMLEFIEIPINLHNSGYMFMENNICGYTGKVKVSGYIWDFEIRGGGMEFTRKINEKIFSINENPARAYRQGKIEGSKAKKYFICIESHCNPRAQEIVH</sequence>
<organism evidence="1 2">
    <name type="scientific">Helicobacter trogontum</name>
    <dbReference type="NCBI Taxonomy" id="50960"/>
    <lineage>
        <taxon>Bacteria</taxon>
        <taxon>Pseudomonadati</taxon>
        <taxon>Campylobacterota</taxon>
        <taxon>Epsilonproteobacteria</taxon>
        <taxon>Campylobacterales</taxon>
        <taxon>Helicobacteraceae</taxon>
        <taxon>Helicobacter</taxon>
    </lineage>
</organism>
<evidence type="ECO:0000313" key="1">
    <source>
        <dbReference type="EMBL" id="TLD94625.1"/>
    </source>
</evidence>
<reference evidence="1 2" key="1">
    <citation type="journal article" date="2014" name="Genome Announc.">
        <title>Draft genome sequences of eight enterohepatic helicobacter species isolated from both laboratory and wild rodents.</title>
        <authorList>
            <person name="Sheh A."/>
            <person name="Shen Z."/>
            <person name="Fox J.G."/>
        </authorList>
    </citation>
    <scope>NUCLEOTIDE SEQUENCE [LARGE SCALE GENOMIC DNA]</scope>
    <source>
        <strain evidence="1 2">ATCC 49310</strain>
    </source>
</reference>
<dbReference type="EMBL" id="JRPK02000060">
    <property type="protein sequence ID" value="TLD94625.1"/>
    <property type="molecule type" value="Genomic_DNA"/>
</dbReference>
<dbReference type="Proteomes" id="UP000029861">
    <property type="component" value="Unassembled WGS sequence"/>
</dbReference>
<gene>
    <name evidence="1" type="ORF">LS80_010025</name>
</gene>
<dbReference type="AlphaFoldDB" id="A0A4U8T542"/>
<accession>A0A4U8T542</accession>
<name>A0A4U8T542_9HELI</name>
<evidence type="ECO:0000313" key="2">
    <source>
        <dbReference type="Proteomes" id="UP000029861"/>
    </source>
</evidence>
<comment type="caution">
    <text evidence="1">The sequence shown here is derived from an EMBL/GenBank/DDBJ whole genome shotgun (WGS) entry which is preliminary data.</text>
</comment>
<dbReference type="RefSeq" id="WP_034317492.1">
    <property type="nucleotide sequence ID" value="NZ_FZNF01000062.1"/>
</dbReference>
<protein>
    <submittedName>
        <fullName evidence="1">Uncharacterized protein</fullName>
    </submittedName>
</protein>
<proteinExistence type="predicted"/>